<comment type="caution">
    <text evidence="1">The sequence shown here is derived from an EMBL/GenBank/DDBJ whole genome shotgun (WGS) entry which is preliminary data.</text>
</comment>
<dbReference type="AlphaFoldDB" id="A0AAV4HW52"/>
<dbReference type="PANTHER" id="PTHR46060:SF1">
    <property type="entry name" value="MARINER MOS1 TRANSPOSASE-LIKE PROTEIN"/>
    <property type="match status" value="1"/>
</dbReference>
<protein>
    <submittedName>
        <fullName evidence="1">Histone-lysine N-methyltransferase SETMAR</fullName>
    </submittedName>
</protein>
<proteinExistence type="predicted"/>
<dbReference type="Gene3D" id="3.30.420.10">
    <property type="entry name" value="Ribonuclease H-like superfamily/Ribonuclease H"/>
    <property type="match status" value="1"/>
</dbReference>
<accession>A0AAV4HW52</accession>
<dbReference type="PANTHER" id="PTHR46060">
    <property type="entry name" value="MARINER MOS1 TRANSPOSASE-LIKE PROTEIN"/>
    <property type="match status" value="1"/>
</dbReference>
<gene>
    <name evidence="1" type="ORF">ElyMa_001122700</name>
</gene>
<dbReference type="InterPro" id="IPR052709">
    <property type="entry name" value="Transposase-MT_Hybrid"/>
</dbReference>
<dbReference type="Proteomes" id="UP000762676">
    <property type="component" value="Unassembled WGS sequence"/>
</dbReference>
<organism evidence="1 2">
    <name type="scientific">Elysia marginata</name>
    <dbReference type="NCBI Taxonomy" id="1093978"/>
    <lineage>
        <taxon>Eukaryota</taxon>
        <taxon>Metazoa</taxon>
        <taxon>Spiralia</taxon>
        <taxon>Lophotrochozoa</taxon>
        <taxon>Mollusca</taxon>
        <taxon>Gastropoda</taxon>
        <taxon>Heterobranchia</taxon>
        <taxon>Euthyneura</taxon>
        <taxon>Panpulmonata</taxon>
        <taxon>Sacoglossa</taxon>
        <taxon>Placobranchoidea</taxon>
        <taxon>Plakobranchidae</taxon>
        <taxon>Elysia</taxon>
    </lineage>
</organism>
<name>A0AAV4HW52_9GAST</name>
<dbReference type="GO" id="GO:0003676">
    <property type="term" value="F:nucleic acid binding"/>
    <property type="evidence" value="ECO:0007669"/>
    <property type="project" value="InterPro"/>
</dbReference>
<evidence type="ECO:0000313" key="1">
    <source>
        <dbReference type="EMBL" id="GFS02414.1"/>
    </source>
</evidence>
<dbReference type="InterPro" id="IPR036397">
    <property type="entry name" value="RNaseH_sf"/>
</dbReference>
<reference evidence="1 2" key="1">
    <citation type="journal article" date="2021" name="Elife">
        <title>Chloroplast acquisition without the gene transfer in kleptoplastic sea slugs, Plakobranchus ocellatus.</title>
        <authorList>
            <person name="Maeda T."/>
            <person name="Takahashi S."/>
            <person name="Yoshida T."/>
            <person name="Shimamura S."/>
            <person name="Takaki Y."/>
            <person name="Nagai Y."/>
            <person name="Toyoda A."/>
            <person name="Suzuki Y."/>
            <person name="Arimoto A."/>
            <person name="Ishii H."/>
            <person name="Satoh N."/>
            <person name="Nishiyama T."/>
            <person name="Hasebe M."/>
            <person name="Maruyama T."/>
            <person name="Minagawa J."/>
            <person name="Obokata J."/>
            <person name="Shigenobu S."/>
        </authorList>
    </citation>
    <scope>NUCLEOTIDE SEQUENCE [LARGE SCALE GENOMIC DNA]</scope>
</reference>
<dbReference type="EMBL" id="BMAT01002238">
    <property type="protein sequence ID" value="GFS02414.1"/>
    <property type="molecule type" value="Genomic_DNA"/>
</dbReference>
<sequence length="82" mass="9452">MLDPIQASEQGRQWLCLGGLLFHIHLYSPDLAPLYHLFGPMKPGLRGKHYENDEEVKSAVKTWLKEQPIQFYEAGICTLVKR</sequence>
<evidence type="ECO:0000313" key="2">
    <source>
        <dbReference type="Proteomes" id="UP000762676"/>
    </source>
</evidence>
<keyword evidence="2" id="KW-1185">Reference proteome</keyword>